<evidence type="ECO:0000313" key="9">
    <source>
        <dbReference type="Proteomes" id="UP000275368"/>
    </source>
</evidence>
<feature type="transmembrane region" description="Helical" evidence="7">
    <location>
        <begin position="74"/>
        <end position="95"/>
    </location>
</feature>
<accession>A0A3G9J561</accession>
<reference evidence="8 9" key="1">
    <citation type="submission" date="2018-11" db="EMBL/GenBank/DDBJ databases">
        <title>Complete genome sequence of Paenibacillus baekrokdamisoli strain KCTC 33723.</title>
        <authorList>
            <person name="Kang S.W."/>
            <person name="Lee K.C."/>
            <person name="Kim K.K."/>
            <person name="Kim J.S."/>
            <person name="Kim D.S."/>
            <person name="Ko S.H."/>
            <person name="Yang S.H."/>
            <person name="Lee J.S."/>
        </authorList>
    </citation>
    <scope>NUCLEOTIDE SEQUENCE [LARGE SCALE GENOMIC DNA]</scope>
    <source>
        <strain evidence="8 9">KCTC 33723</strain>
    </source>
</reference>
<dbReference type="GO" id="GO:0055085">
    <property type="term" value="P:transmembrane transport"/>
    <property type="evidence" value="ECO:0007669"/>
    <property type="project" value="InterPro"/>
</dbReference>
<dbReference type="Pfam" id="PF00528">
    <property type="entry name" value="BPD_transp_1"/>
    <property type="match status" value="1"/>
</dbReference>
<feature type="transmembrane region" description="Helical" evidence="7">
    <location>
        <begin position="157"/>
        <end position="180"/>
    </location>
</feature>
<feature type="transmembrane region" description="Helical" evidence="7">
    <location>
        <begin position="263"/>
        <end position="285"/>
    </location>
</feature>
<evidence type="ECO:0000256" key="2">
    <source>
        <dbReference type="ARBA" id="ARBA00022448"/>
    </source>
</evidence>
<keyword evidence="5 7" id="KW-1133">Transmembrane helix</keyword>
<feature type="transmembrane region" description="Helical" evidence="7">
    <location>
        <begin position="220"/>
        <end position="243"/>
    </location>
</feature>
<dbReference type="PANTHER" id="PTHR43005">
    <property type="entry name" value="BLR7065 PROTEIN"/>
    <property type="match status" value="1"/>
</dbReference>
<dbReference type="GO" id="GO:0005886">
    <property type="term" value="C:plasma membrane"/>
    <property type="evidence" value="ECO:0007669"/>
    <property type="project" value="UniProtKB-SubCell"/>
</dbReference>
<comment type="subcellular location">
    <subcellularLocation>
        <location evidence="1 7">Cell membrane</location>
        <topology evidence="1 7">Multi-pass membrane protein</topology>
    </subcellularLocation>
</comment>
<dbReference type="PANTHER" id="PTHR43005:SF1">
    <property type="entry name" value="SPERMIDINE_PUTRESCINE TRANSPORT SYSTEM PERMEASE PROTEIN"/>
    <property type="match status" value="1"/>
</dbReference>
<dbReference type="Gene3D" id="1.10.3720.10">
    <property type="entry name" value="MetI-like"/>
    <property type="match status" value="1"/>
</dbReference>
<keyword evidence="2 7" id="KW-0813">Transport</keyword>
<dbReference type="EMBL" id="AP019308">
    <property type="protein sequence ID" value="BBH18838.1"/>
    <property type="molecule type" value="Genomic_DNA"/>
</dbReference>
<evidence type="ECO:0000256" key="1">
    <source>
        <dbReference type="ARBA" id="ARBA00004651"/>
    </source>
</evidence>
<name>A0A3G9J561_9BACL</name>
<dbReference type="PROSITE" id="PS50928">
    <property type="entry name" value="ABC_TM1"/>
    <property type="match status" value="1"/>
</dbReference>
<dbReference type="KEGG" id="pbk:Back11_01830"/>
<keyword evidence="9" id="KW-1185">Reference proteome</keyword>
<keyword evidence="6 7" id="KW-0472">Membrane</keyword>
<keyword evidence="3" id="KW-1003">Cell membrane</keyword>
<keyword evidence="4 7" id="KW-0812">Transmembrane</keyword>
<feature type="transmembrane region" description="Helical" evidence="7">
    <location>
        <begin position="107"/>
        <end position="128"/>
    </location>
</feature>
<comment type="similarity">
    <text evidence="7">Belongs to the binding-protein-dependent transport system permease family.</text>
</comment>
<dbReference type="SUPFAM" id="SSF161098">
    <property type="entry name" value="MetI-like"/>
    <property type="match status" value="1"/>
</dbReference>
<feature type="transmembrane region" description="Helical" evidence="7">
    <location>
        <begin position="12"/>
        <end position="38"/>
    </location>
</feature>
<protein>
    <submittedName>
        <fullName evidence="8">ABC transporter permease</fullName>
    </submittedName>
</protein>
<evidence type="ECO:0000313" key="8">
    <source>
        <dbReference type="EMBL" id="BBH18838.1"/>
    </source>
</evidence>
<evidence type="ECO:0000256" key="7">
    <source>
        <dbReference type="RuleBase" id="RU363032"/>
    </source>
</evidence>
<sequence length="296" mass="33769">MKMNRLKLKEPYFLLAPSFVLLFIFLIYPLLSSFLYAFQSYKLTAPNDIAFIGVDNFKAVFQDSNFGMVLRNSFVWVVLTVGGQFIFGFILALALRRPFPGRNFYQAIVFLPWAVSSFVVGLTFRWLLNAEYGPVNDLLLKWGIIEDKIYFLSDPKLALFTVILTMTWYGIPFFAIMLLAAMQSIPEDLYEAADIDGAGMWSKFWHITFSYIKQTIVLTLLLRTIWVFSAADLIYIMTAGGPANSSNILSSYMFMKAYSTLDYGQASAIGLFFMALLILFCFLFMKATKFEKAGNF</sequence>
<organism evidence="8 9">
    <name type="scientific">Paenibacillus baekrokdamisoli</name>
    <dbReference type="NCBI Taxonomy" id="1712516"/>
    <lineage>
        <taxon>Bacteria</taxon>
        <taxon>Bacillati</taxon>
        <taxon>Bacillota</taxon>
        <taxon>Bacilli</taxon>
        <taxon>Bacillales</taxon>
        <taxon>Paenibacillaceae</taxon>
        <taxon>Paenibacillus</taxon>
    </lineage>
</organism>
<evidence type="ECO:0000256" key="4">
    <source>
        <dbReference type="ARBA" id="ARBA00022692"/>
    </source>
</evidence>
<dbReference type="CDD" id="cd06261">
    <property type="entry name" value="TM_PBP2"/>
    <property type="match status" value="1"/>
</dbReference>
<dbReference type="InterPro" id="IPR000515">
    <property type="entry name" value="MetI-like"/>
</dbReference>
<evidence type="ECO:0000256" key="5">
    <source>
        <dbReference type="ARBA" id="ARBA00022989"/>
    </source>
</evidence>
<dbReference type="Proteomes" id="UP000275368">
    <property type="component" value="Chromosome"/>
</dbReference>
<gene>
    <name evidence="8" type="ORF">Back11_01830</name>
</gene>
<dbReference type="RefSeq" id="WP_197719117.1">
    <property type="nucleotide sequence ID" value="NZ_AP019308.1"/>
</dbReference>
<dbReference type="AlphaFoldDB" id="A0A3G9J561"/>
<dbReference type="InterPro" id="IPR035906">
    <property type="entry name" value="MetI-like_sf"/>
</dbReference>
<evidence type="ECO:0000256" key="6">
    <source>
        <dbReference type="ARBA" id="ARBA00023136"/>
    </source>
</evidence>
<evidence type="ECO:0000256" key="3">
    <source>
        <dbReference type="ARBA" id="ARBA00022475"/>
    </source>
</evidence>
<proteinExistence type="inferred from homology"/>